<keyword evidence="3 9" id="KW-0812">Transmembrane</keyword>
<dbReference type="EMBL" id="JAKOGI010001852">
    <property type="protein sequence ID" value="KAJ8423834.1"/>
    <property type="molecule type" value="Genomic_DNA"/>
</dbReference>
<evidence type="ECO:0000313" key="12">
    <source>
        <dbReference type="Proteomes" id="UP001153076"/>
    </source>
</evidence>
<keyword evidence="7 9" id="KW-0472">Membrane</keyword>
<dbReference type="SUPFAM" id="SSF52047">
    <property type="entry name" value="RNI-like"/>
    <property type="match status" value="2"/>
</dbReference>
<comment type="subcellular location">
    <subcellularLocation>
        <location evidence="1">Membrane</location>
        <topology evidence="1">Single-pass type I membrane protein</topology>
    </subcellularLocation>
</comment>
<evidence type="ECO:0000259" key="10">
    <source>
        <dbReference type="Pfam" id="PF08263"/>
    </source>
</evidence>
<evidence type="ECO:0000256" key="9">
    <source>
        <dbReference type="SAM" id="Phobius"/>
    </source>
</evidence>
<evidence type="ECO:0000256" key="7">
    <source>
        <dbReference type="ARBA" id="ARBA00023136"/>
    </source>
</evidence>
<dbReference type="Pfam" id="PF13516">
    <property type="entry name" value="LRR_6"/>
    <property type="match status" value="1"/>
</dbReference>
<comment type="caution">
    <text evidence="11">The sequence shown here is derived from an EMBL/GenBank/DDBJ whole genome shotgun (WGS) entry which is preliminary data.</text>
</comment>
<protein>
    <recommendedName>
        <fullName evidence="10">Leucine-rich repeat-containing N-terminal plant-type domain-containing protein</fullName>
    </recommendedName>
</protein>
<dbReference type="Proteomes" id="UP001153076">
    <property type="component" value="Unassembled WGS sequence"/>
</dbReference>
<evidence type="ECO:0000256" key="1">
    <source>
        <dbReference type="ARBA" id="ARBA00004479"/>
    </source>
</evidence>
<name>A0A9Q1GR89_9CARY</name>
<keyword evidence="12" id="KW-1185">Reference proteome</keyword>
<reference evidence="11" key="1">
    <citation type="submission" date="2022-04" db="EMBL/GenBank/DDBJ databases">
        <title>Carnegiea gigantea Genome sequencing and assembly v2.</title>
        <authorList>
            <person name="Copetti D."/>
            <person name="Sanderson M.J."/>
            <person name="Burquez A."/>
            <person name="Wojciechowski M.F."/>
        </authorList>
    </citation>
    <scope>NUCLEOTIDE SEQUENCE</scope>
    <source>
        <strain evidence="11">SGP5-SGP5p</strain>
        <tissue evidence="11">Aerial part</tissue>
    </source>
</reference>
<evidence type="ECO:0000313" key="11">
    <source>
        <dbReference type="EMBL" id="KAJ8423834.1"/>
    </source>
</evidence>
<dbReference type="FunFam" id="3.80.10.10:FF:000041">
    <property type="entry name" value="LRR receptor-like serine/threonine-protein kinase ERECTA"/>
    <property type="match status" value="2"/>
</dbReference>
<evidence type="ECO:0000256" key="4">
    <source>
        <dbReference type="ARBA" id="ARBA00022729"/>
    </source>
</evidence>
<evidence type="ECO:0000256" key="8">
    <source>
        <dbReference type="ARBA" id="ARBA00023180"/>
    </source>
</evidence>
<dbReference type="Pfam" id="PF08263">
    <property type="entry name" value="LRRNT_2"/>
    <property type="match status" value="1"/>
</dbReference>
<gene>
    <name evidence="11" type="ORF">Cgig2_008929</name>
</gene>
<dbReference type="Gene3D" id="3.80.10.10">
    <property type="entry name" value="Ribonuclease Inhibitor"/>
    <property type="match status" value="3"/>
</dbReference>
<feature type="transmembrane region" description="Helical" evidence="9">
    <location>
        <begin position="766"/>
        <end position="789"/>
    </location>
</feature>
<organism evidence="11 12">
    <name type="scientific">Carnegiea gigantea</name>
    <dbReference type="NCBI Taxonomy" id="171969"/>
    <lineage>
        <taxon>Eukaryota</taxon>
        <taxon>Viridiplantae</taxon>
        <taxon>Streptophyta</taxon>
        <taxon>Embryophyta</taxon>
        <taxon>Tracheophyta</taxon>
        <taxon>Spermatophyta</taxon>
        <taxon>Magnoliopsida</taxon>
        <taxon>eudicotyledons</taxon>
        <taxon>Gunneridae</taxon>
        <taxon>Pentapetalae</taxon>
        <taxon>Caryophyllales</taxon>
        <taxon>Cactineae</taxon>
        <taxon>Cactaceae</taxon>
        <taxon>Cactoideae</taxon>
        <taxon>Echinocereeae</taxon>
        <taxon>Carnegiea</taxon>
    </lineage>
</organism>
<dbReference type="GO" id="GO:0016020">
    <property type="term" value="C:membrane"/>
    <property type="evidence" value="ECO:0007669"/>
    <property type="project" value="UniProtKB-SubCell"/>
</dbReference>
<sequence>MFDHSASTKLVQWNQTIDCCQWRGVKCNHSNGQVIGLDLSNEAIWGGMDDSNISPELEFGYNKMHGKVPSAISKLTSLTYLNISLSGFGGTIPSGLSQLAKLVILDLSTPQDLLVSPLYMDSQSFANLVWNLTHIEELYLDRVLILGKVSDWIKELYLDRVFTPSKGSKRSKALSSPHLRVLSLSGCWITGNFPCKVFELPTLRTLDLSGNFQLQGTLPEFPQNGSLQTLYFSGVIPTSISTLNLLEYLDLSGNKFSGSIPSFSSAKNLKYVALADNSLNGSITSTDWGRLMNLALLDLSNNSIPDAIPMSFFSASPLQSLSLAQNKFSGKLHGFVSISLKTLGLSNNFFEGPVPKTMFQLKGLEFLDLSWNRFEGKLELGEILHQLNNLTPYKQHHCKNLFSPAKHPPPASCKLHVLPEFLKSQVSFKYLDVSNNLIEGTVPKWIWKVGDGNLHFLILSRNSFVDLEQPLPDTPLRISTLDLHSNNLQGQLPVIPSPALGYLDYSGNNYTSISPHIGNYLSTTIFLSRSRNNIKGNIPMSLYNASTLVVLDLKYNKQNGTIPYCLIAMTKSLGVLNLRGNNLGGAIPDNFGKSCVTETLDVNGNFLKGRIPRSLANCKMLRVLDLGNNQLNGTFPCHLKSLTQLQVIVLRSKNFRGSIDCQKINLIWPLLQILDLATNHFTGELKAQFLLKSRPMTAKTGVVQSEPRSIPTGPQLQSFDASSYKGNQGLYGPPLTFSFKGRPAPELIPSTSPETSYWTSKSEHEWMMKGAEVGLPVGFTVFIGPLLYIKRWRQWYQKHENRLVMKLLRRNNHARGRR</sequence>
<dbReference type="InterPro" id="IPR046956">
    <property type="entry name" value="RLP23-like"/>
</dbReference>
<proteinExistence type="predicted"/>
<dbReference type="InterPro" id="IPR013210">
    <property type="entry name" value="LRR_N_plant-typ"/>
</dbReference>
<evidence type="ECO:0000256" key="2">
    <source>
        <dbReference type="ARBA" id="ARBA00022614"/>
    </source>
</evidence>
<dbReference type="InterPro" id="IPR001611">
    <property type="entry name" value="Leu-rich_rpt"/>
</dbReference>
<accession>A0A9Q1GR89</accession>
<dbReference type="PANTHER" id="PTHR48061">
    <property type="entry name" value="LEUCINE-RICH REPEAT RECEPTOR PROTEIN KINASE EMS1-LIKE-RELATED"/>
    <property type="match status" value="1"/>
</dbReference>
<dbReference type="Pfam" id="PF00560">
    <property type="entry name" value="LRR_1"/>
    <property type="match status" value="4"/>
</dbReference>
<dbReference type="AlphaFoldDB" id="A0A9Q1GR89"/>
<keyword evidence="8" id="KW-0325">Glycoprotein</keyword>
<keyword evidence="6 9" id="KW-1133">Transmembrane helix</keyword>
<dbReference type="PANTHER" id="PTHR48061:SF2">
    <property type="entry name" value="RECEPTOR LIKE PROTEIN 30-LIKE"/>
    <property type="match status" value="1"/>
</dbReference>
<dbReference type="OrthoDB" id="1394818at2759"/>
<evidence type="ECO:0000256" key="6">
    <source>
        <dbReference type="ARBA" id="ARBA00022989"/>
    </source>
</evidence>
<keyword evidence="5" id="KW-0677">Repeat</keyword>
<dbReference type="InterPro" id="IPR032675">
    <property type="entry name" value="LRR_dom_sf"/>
</dbReference>
<feature type="domain" description="Leucine-rich repeat-containing N-terminal plant-type" evidence="10">
    <location>
        <begin position="7"/>
        <end position="28"/>
    </location>
</feature>
<evidence type="ECO:0000256" key="5">
    <source>
        <dbReference type="ARBA" id="ARBA00022737"/>
    </source>
</evidence>
<keyword evidence="4" id="KW-0732">Signal</keyword>
<keyword evidence="2" id="KW-0433">Leucine-rich repeat</keyword>
<evidence type="ECO:0000256" key="3">
    <source>
        <dbReference type="ARBA" id="ARBA00022692"/>
    </source>
</evidence>